<evidence type="ECO:0000313" key="1">
    <source>
        <dbReference type="EMBL" id="KAF5807846.1"/>
    </source>
</evidence>
<comment type="caution">
    <text evidence="1">The sequence shown here is derived from an EMBL/GenBank/DDBJ whole genome shotgun (WGS) entry which is preliminary data.</text>
</comment>
<protein>
    <submittedName>
        <fullName evidence="1">Uncharacterized protein</fullName>
    </submittedName>
</protein>
<gene>
    <name evidence="1" type="ORF">HanXRQr2_Chr04g0138711</name>
</gene>
<organism evidence="1 2">
    <name type="scientific">Helianthus annuus</name>
    <name type="common">Common sunflower</name>
    <dbReference type="NCBI Taxonomy" id="4232"/>
    <lineage>
        <taxon>Eukaryota</taxon>
        <taxon>Viridiplantae</taxon>
        <taxon>Streptophyta</taxon>
        <taxon>Embryophyta</taxon>
        <taxon>Tracheophyta</taxon>
        <taxon>Spermatophyta</taxon>
        <taxon>Magnoliopsida</taxon>
        <taxon>eudicotyledons</taxon>
        <taxon>Gunneridae</taxon>
        <taxon>Pentapetalae</taxon>
        <taxon>asterids</taxon>
        <taxon>campanulids</taxon>
        <taxon>Asterales</taxon>
        <taxon>Asteraceae</taxon>
        <taxon>Asteroideae</taxon>
        <taxon>Heliantheae alliance</taxon>
        <taxon>Heliantheae</taxon>
        <taxon>Helianthus</taxon>
    </lineage>
</organism>
<evidence type="ECO:0000313" key="2">
    <source>
        <dbReference type="Proteomes" id="UP000215914"/>
    </source>
</evidence>
<dbReference type="Gramene" id="mRNA:HanXRQr2_Chr04g0138711">
    <property type="protein sequence ID" value="CDS:HanXRQr2_Chr04g0138711.1"/>
    <property type="gene ID" value="HanXRQr2_Chr04g0138711"/>
</dbReference>
<name>A0A9K3NPF7_HELAN</name>
<reference evidence="1" key="2">
    <citation type="submission" date="2020-06" db="EMBL/GenBank/DDBJ databases">
        <title>Helianthus annuus Genome sequencing and assembly Release 2.</title>
        <authorList>
            <person name="Gouzy J."/>
            <person name="Langlade N."/>
            <person name="Munos S."/>
        </authorList>
    </citation>
    <scope>NUCLEOTIDE SEQUENCE</scope>
    <source>
        <tissue evidence="1">Leaves</tissue>
    </source>
</reference>
<accession>A0A9K3NPF7</accession>
<dbReference type="Proteomes" id="UP000215914">
    <property type="component" value="Unassembled WGS sequence"/>
</dbReference>
<proteinExistence type="predicted"/>
<reference evidence="1" key="1">
    <citation type="journal article" date="2017" name="Nature">
        <title>The sunflower genome provides insights into oil metabolism, flowering and Asterid evolution.</title>
        <authorList>
            <person name="Badouin H."/>
            <person name="Gouzy J."/>
            <person name="Grassa C.J."/>
            <person name="Murat F."/>
            <person name="Staton S.E."/>
            <person name="Cottret L."/>
            <person name="Lelandais-Briere C."/>
            <person name="Owens G.L."/>
            <person name="Carrere S."/>
            <person name="Mayjonade B."/>
            <person name="Legrand L."/>
            <person name="Gill N."/>
            <person name="Kane N.C."/>
            <person name="Bowers J.E."/>
            <person name="Hubner S."/>
            <person name="Bellec A."/>
            <person name="Berard A."/>
            <person name="Berges H."/>
            <person name="Blanchet N."/>
            <person name="Boniface M.C."/>
            <person name="Brunel D."/>
            <person name="Catrice O."/>
            <person name="Chaidir N."/>
            <person name="Claudel C."/>
            <person name="Donnadieu C."/>
            <person name="Faraut T."/>
            <person name="Fievet G."/>
            <person name="Helmstetter N."/>
            <person name="King M."/>
            <person name="Knapp S.J."/>
            <person name="Lai Z."/>
            <person name="Le Paslier M.C."/>
            <person name="Lippi Y."/>
            <person name="Lorenzon L."/>
            <person name="Mandel J.R."/>
            <person name="Marage G."/>
            <person name="Marchand G."/>
            <person name="Marquand E."/>
            <person name="Bret-Mestries E."/>
            <person name="Morien E."/>
            <person name="Nambeesan S."/>
            <person name="Nguyen T."/>
            <person name="Pegot-Espagnet P."/>
            <person name="Pouilly N."/>
            <person name="Raftis F."/>
            <person name="Sallet E."/>
            <person name="Schiex T."/>
            <person name="Thomas J."/>
            <person name="Vandecasteele C."/>
            <person name="Vares D."/>
            <person name="Vear F."/>
            <person name="Vautrin S."/>
            <person name="Crespi M."/>
            <person name="Mangin B."/>
            <person name="Burke J.M."/>
            <person name="Salse J."/>
            <person name="Munos S."/>
            <person name="Vincourt P."/>
            <person name="Rieseberg L.H."/>
            <person name="Langlade N.B."/>
        </authorList>
    </citation>
    <scope>NUCLEOTIDE SEQUENCE</scope>
    <source>
        <tissue evidence="1">Leaves</tissue>
    </source>
</reference>
<keyword evidence="2" id="KW-1185">Reference proteome</keyword>
<dbReference type="AlphaFoldDB" id="A0A9K3NPF7"/>
<sequence length="62" mass="6734">MVVSSKASMISCILIKTIEEISLAENCFSSPLYETTIIGLSPALWTTLKGRCFMSLCIDGSE</sequence>
<dbReference type="EMBL" id="MNCJ02000319">
    <property type="protein sequence ID" value="KAF5807846.1"/>
    <property type="molecule type" value="Genomic_DNA"/>
</dbReference>